<proteinExistence type="predicted"/>
<evidence type="ECO:0000313" key="1">
    <source>
        <dbReference type="EMBL" id="CAD6198256.1"/>
    </source>
</evidence>
<protein>
    <submittedName>
        <fullName evidence="1">Uncharacterized protein</fullName>
    </submittedName>
</protein>
<dbReference type="EMBL" id="CAJGYM010000120">
    <property type="protein sequence ID" value="CAD6198256.1"/>
    <property type="molecule type" value="Genomic_DNA"/>
</dbReference>
<dbReference type="Proteomes" id="UP000835052">
    <property type="component" value="Unassembled WGS sequence"/>
</dbReference>
<organism evidence="1 2">
    <name type="scientific">Caenorhabditis auriculariae</name>
    <dbReference type="NCBI Taxonomy" id="2777116"/>
    <lineage>
        <taxon>Eukaryota</taxon>
        <taxon>Metazoa</taxon>
        <taxon>Ecdysozoa</taxon>
        <taxon>Nematoda</taxon>
        <taxon>Chromadorea</taxon>
        <taxon>Rhabditida</taxon>
        <taxon>Rhabditina</taxon>
        <taxon>Rhabditomorpha</taxon>
        <taxon>Rhabditoidea</taxon>
        <taxon>Rhabditidae</taxon>
        <taxon>Peloderinae</taxon>
        <taxon>Caenorhabditis</taxon>
    </lineage>
</organism>
<evidence type="ECO:0000313" key="2">
    <source>
        <dbReference type="Proteomes" id="UP000835052"/>
    </source>
</evidence>
<name>A0A8S1HNL8_9PELO</name>
<accession>A0A8S1HNL8</accession>
<dbReference type="AlphaFoldDB" id="A0A8S1HNL8"/>
<keyword evidence="2" id="KW-1185">Reference proteome</keyword>
<reference evidence="1" key="1">
    <citation type="submission" date="2020-10" db="EMBL/GenBank/DDBJ databases">
        <authorList>
            <person name="Kikuchi T."/>
        </authorList>
    </citation>
    <scope>NUCLEOTIDE SEQUENCE</scope>
    <source>
        <strain evidence="1">NKZ352</strain>
    </source>
</reference>
<gene>
    <name evidence="1" type="ORF">CAUJ_LOCUS14162</name>
</gene>
<sequence>MTTRKRRLLATPTHATKDEKVCVTESFASSLCSRHRVEKRTAKAGRRRLYWRRAKRIAALCAVTPNCFLKDIPRYCRPWIEKMFARRDSTTGAASGGFFSGSALCWPESTKGGRLPECHRPT</sequence>
<comment type="caution">
    <text evidence="1">The sequence shown here is derived from an EMBL/GenBank/DDBJ whole genome shotgun (WGS) entry which is preliminary data.</text>
</comment>